<keyword evidence="6" id="KW-0804">Transcription</keyword>
<evidence type="ECO:0000256" key="6">
    <source>
        <dbReference type="ARBA" id="ARBA00023163"/>
    </source>
</evidence>
<dbReference type="Proteomes" id="UP000482800">
    <property type="component" value="Unassembled WGS sequence"/>
</dbReference>
<evidence type="ECO:0000313" key="8">
    <source>
        <dbReference type="Proteomes" id="UP000482800"/>
    </source>
</evidence>
<keyword evidence="2" id="KW-0812">Transmembrane</keyword>
<dbReference type="InterPro" id="IPR051474">
    <property type="entry name" value="Anti-sigma-K/W_factor"/>
</dbReference>
<gene>
    <name evidence="7" type="ORF">Phou_054560</name>
</gene>
<dbReference type="InterPro" id="IPR041916">
    <property type="entry name" value="Anti_sigma_zinc_sf"/>
</dbReference>
<sequence length="243" mass="25489">MSEPHGCPEVRELLPELATGALAGDERALALGHVGGCATCRRELAALSRAADAVLLLAPPVEPPPGFEGRVLARLDTGSSPGRRRRRSLLPGGLRLWPRPRLAIAFAVAVVVAAGAGAQAVRWQTEADRELARQYRQTLDVADGRYLKAIRMTTVDGQPAGTAFLYQGNPSWLLVTVYAAPADGAYDVLVIDRGGAAHPAGTCEVADRNGTSGYRLGVAVSAVGQIQLRSRTVPDAVLAGTAR</sequence>
<reference evidence="7 8" key="1">
    <citation type="submission" date="2020-03" db="EMBL/GenBank/DDBJ databases">
        <title>Whole genome shotgun sequence of Phytohabitans houttuyneae NBRC 108639.</title>
        <authorList>
            <person name="Komaki H."/>
            <person name="Tamura T."/>
        </authorList>
    </citation>
    <scope>NUCLEOTIDE SEQUENCE [LARGE SCALE GENOMIC DNA]</scope>
    <source>
        <strain evidence="7 8">NBRC 108639</strain>
    </source>
</reference>
<dbReference type="GO" id="GO:0006417">
    <property type="term" value="P:regulation of translation"/>
    <property type="evidence" value="ECO:0007669"/>
    <property type="project" value="TreeGrafter"/>
</dbReference>
<keyword evidence="3" id="KW-1133">Transmembrane helix</keyword>
<dbReference type="RefSeq" id="WP_173060233.1">
    <property type="nucleotide sequence ID" value="NZ_BAABGO010000019.1"/>
</dbReference>
<dbReference type="PANTHER" id="PTHR37461">
    <property type="entry name" value="ANTI-SIGMA-K FACTOR RSKA"/>
    <property type="match status" value="1"/>
</dbReference>
<evidence type="ECO:0000256" key="4">
    <source>
        <dbReference type="ARBA" id="ARBA00023015"/>
    </source>
</evidence>
<evidence type="ECO:0008006" key="9">
    <source>
        <dbReference type="Google" id="ProtNLM"/>
    </source>
</evidence>
<keyword evidence="5" id="KW-0472">Membrane</keyword>
<dbReference type="PANTHER" id="PTHR37461:SF1">
    <property type="entry name" value="ANTI-SIGMA-K FACTOR RSKA"/>
    <property type="match status" value="1"/>
</dbReference>
<keyword evidence="4" id="KW-0805">Transcription regulation</keyword>
<evidence type="ECO:0000256" key="5">
    <source>
        <dbReference type="ARBA" id="ARBA00023136"/>
    </source>
</evidence>
<keyword evidence="8" id="KW-1185">Reference proteome</keyword>
<reference evidence="7 8" key="2">
    <citation type="submission" date="2020-03" db="EMBL/GenBank/DDBJ databases">
        <authorList>
            <person name="Ichikawa N."/>
            <person name="Kimura A."/>
            <person name="Kitahashi Y."/>
            <person name="Uohara A."/>
        </authorList>
    </citation>
    <scope>NUCLEOTIDE SEQUENCE [LARGE SCALE GENOMIC DNA]</scope>
    <source>
        <strain evidence="7 8">NBRC 108639</strain>
    </source>
</reference>
<evidence type="ECO:0000256" key="2">
    <source>
        <dbReference type="ARBA" id="ARBA00022692"/>
    </source>
</evidence>
<dbReference type="AlphaFoldDB" id="A0A6V8KGY0"/>
<comment type="caution">
    <text evidence="7">The sequence shown here is derived from an EMBL/GenBank/DDBJ whole genome shotgun (WGS) entry which is preliminary data.</text>
</comment>
<accession>A0A6V8KGY0</accession>
<evidence type="ECO:0000256" key="3">
    <source>
        <dbReference type="ARBA" id="ARBA00022989"/>
    </source>
</evidence>
<proteinExistence type="predicted"/>
<name>A0A6V8KGY0_9ACTN</name>
<dbReference type="EMBL" id="BLPF01000002">
    <property type="protein sequence ID" value="GFJ81276.1"/>
    <property type="molecule type" value="Genomic_DNA"/>
</dbReference>
<protein>
    <recommendedName>
        <fullName evidence="9">Zinc-finger domain-containing protein</fullName>
    </recommendedName>
</protein>
<evidence type="ECO:0000256" key="1">
    <source>
        <dbReference type="ARBA" id="ARBA00004167"/>
    </source>
</evidence>
<dbReference type="GO" id="GO:0016020">
    <property type="term" value="C:membrane"/>
    <property type="evidence" value="ECO:0007669"/>
    <property type="project" value="UniProtKB-SubCell"/>
</dbReference>
<dbReference type="Gene3D" id="1.10.10.1320">
    <property type="entry name" value="Anti-sigma factor, zinc-finger domain"/>
    <property type="match status" value="1"/>
</dbReference>
<comment type="subcellular location">
    <subcellularLocation>
        <location evidence="1">Membrane</location>
        <topology evidence="1">Single-pass membrane protein</topology>
    </subcellularLocation>
</comment>
<organism evidence="7 8">
    <name type="scientific">Phytohabitans houttuyneae</name>
    <dbReference type="NCBI Taxonomy" id="1076126"/>
    <lineage>
        <taxon>Bacteria</taxon>
        <taxon>Bacillati</taxon>
        <taxon>Actinomycetota</taxon>
        <taxon>Actinomycetes</taxon>
        <taxon>Micromonosporales</taxon>
        <taxon>Micromonosporaceae</taxon>
    </lineage>
</organism>
<evidence type="ECO:0000313" key="7">
    <source>
        <dbReference type="EMBL" id="GFJ81276.1"/>
    </source>
</evidence>
<dbReference type="GO" id="GO:0016989">
    <property type="term" value="F:sigma factor antagonist activity"/>
    <property type="evidence" value="ECO:0007669"/>
    <property type="project" value="TreeGrafter"/>
</dbReference>